<name>A0AAN8UDQ3_SOLBU</name>
<comment type="caution">
    <text evidence="14">The sequence shown here is derived from an EMBL/GenBank/DDBJ whole genome shotgun (WGS) entry which is preliminary data.</text>
</comment>
<dbReference type="AlphaFoldDB" id="A0AAN8UDQ3"/>
<comment type="subcellular location">
    <subcellularLocation>
        <location evidence="1">Cell membrane</location>
        <topology evidence="1">Single-pass type I membrane protein</topology>
    </subcellularLocation>
</comment>
<keyword evidence="9 13" id="KW-1133">Transmembrane helix</keyword>
<dbReference type="GO" id="GO:0005886">
    <property type="term" value="C:plasma membrane"/>
    <property type="evidence" value="ECO:0007669"/>
    <property type="project" value="UniProtKB-SubCell"/>
</dbReference>
<dbReference type="InterPro" id="IPR001611">
    <property type="entry name" value="Leu-rich_rpt"/>
</dbReference>
<dbReference type="InterPro" id="IPR032675">
    <property type="entry name" value="LRR_dom_sf"/>
</dbReference>
<keyword evidence="5" id="KW-0433">Leucine-rich repeat</keyword>
<dbReference type="FunFam" id="3.80.10.10:FF:000722">
    <property type="entry name" value="Leucine-rich repeat receptor-like protein kinase"/>
    <property type="match status" value="1"/>
</dbReference>
<evidence type="ECO:0000256" key="2">
    <source>
        <dbReference type="ARBA" id="ARBA00009592"/>
    </source>
</evidence>
<evidence type="ECO:0000256" key="6">
    <source>
        <dbReference type="ARBA" id="ARBA00022692"/>
    </source>
</evidence>
<keyword evidence="7" id="KW-0732">Signal</keyword>
<comment type="similarity">
    <text evidence="2">Belongs to the RLP family.</text>
</comment>
<evidence type="ECO:0000256" key="12">
    <source>
        <dbReference type="ARBA" id="ARBA00023180"/>
    </source>
</evidence>
<accession>A0AAN8UDQ3</accession>
<dbReference type="PANTHER" id="PTHR27004:SF398">
    <property type="entry name" value="LEUCINE-RICH REPEAT-CONTAINING N-TERMINAL PLANT-TYPE DOMAIN-CONTAINING PROTEIN"/>
    <property type="match status" value="1"/>
</dbReference>
<reference evidence="14 15" key="1">
    <citation type="submission" date="2024-02" db="EMBL/GenBank/DDBJ databases">
        <title>de novo genome assembly of Solanum bulbocastanum strain 11H21.</title>
        <authorList>
            <person name="Hosaka A.J."/>
        </authorList>
    </citation>
    <scope>NUCLEOTIDE SEQUENCE [LARGE SCALE GENOMIC DNA]</scope>
    <source>
        <tissue evidence="14">Young leaves</tissue>
    </source>
</reference>
<proteinExistence type="inferred from homology"/>
<keyword evidence="15" id="KW-1185">Reference proteome</keyword>
<evidence type="ECO:0000313" key="15">
    <source>
        <dbReference type="Proteomes" id="UP001371456"/>
    </source>
</evidence>
<dbReference type="SUPFAM" id="SSF52058">
    <property type="entry name" value="L domain-like"/>
    <property type="match status" value="1"/>
</dbReference>
<keyword evidence="10 13" id="KW-0472">Membrane</keyword>
<keyword evidence="3" id="KW-1003">Cell membrane</keyword>
<dbReference type="EMBL" id="JBANQN010000001">
    <property type="protein sequence ID" value="KAK6803346.1"/>
    <property type="molecule type" value="Genomic_DNA"/>
</dbReference>
<keyword evidence="4" id="KW-0597">Phosphoprotein</keyword>
<keyword evidence="11" id="KW-0675">Receptor</keyword>
<keyword evidence="8" id="KW-0677">Repeat</keyword>
<dbReference type="Pfam" id="PF13855">
    <property type="entry name" value="LRR_8"/>
    <property type="match status" value="1"/>
</dbReference>
<keyword evidence="6 13" id="KW-0812">Transmembrane</keyword>
<evidence type="ECO:0000256" key="7">
    <source>
        <dbReference type="ARBA" id="ARBA00022729"/>
    </source>
</evidence>
<dbReference type="Proteomes" id="UP001371456">
    <property type="component" value="Unassembled WGS sequence"/>
</dbReference>
<keyword evidence="12" id="KW-0325">Glycoprotein</keyword>
<evidence type="ECO:0000256" key="10">
    <source>
        <dbReference type="ARBA" id="ARBA00023136"/>
    </source>
</evidence>
<evidence type="ECO:0000256" key="3">
    <source>
        <dbReference type="ARBA" id="ARBA00022475"/>
    </source>
</evidence>
<evidence type="ECO:0000256" key="5">
    <source>
        <dbReference type="ARBA" id="ARBA00022614"/>
    </source>
</evidence>
<dbReference type="Gene3D" id="3.80.10.10">
    <property type="entry name" value="Ribonuclease Inhibitor"/>
    <property type="match status" value="1"/>
</dbReference>
<dbReference type="PRINTS" id="PR00019">
    <property type="entry name" value="LEURICHRPT"/>
</dbReference>
<evidence type="ECO:0000256" key="8">
    <source>
        <dbReference type="ARBA" id="ARBA00022737"/>
    </source>
</evidence>
<evidence type="ECO:0000256" key="13">
    <source>
        <dbReference type="SAM" id="Phobius"/>
    </source>
</evidence>
<organism evidence="14 15">
    <name type="scientific">Solanum bulbocastanum</name>
    <name type="common">Wild potato</name>
    <dbReference type="NCBI Taxonomy" id="147425"/>
    <lineage>
        <taxon>Eukaryota</taxon>
        <taxon>Viridiplantae</taxon>
        <taxon>Streptophyta</taxon>
        <taxon>Embryophyta</taxon>
        <taxon>Tracheophyta</taxon>
        <taxon>Spermatophyta</taxon>
        <taxon>Magnoliopsida</taxon>
        <taxon>eudicotyledons</taxon>
        <taxon>Gunneridae</taxon>
        <taxon>Pentapetalae</taxon>
        <taxon>asterids</taxon>
        <taxon>lamiids</taxon>
        <taxon>Solanales</taxon>
        <taxon>Solanaceae</taxon>
        <taxon>Solanoideae</taxon>
        <taxon>Solaneae</taxon>
        <taxon>Solanum</taxon>
    </lineage>
</organism>
<evidence type="ECO:0000256" key="1">
    <source>
        <dbReference type="ARBA" id="ARBA00004251"/>
    </source>
</evidence>
<gene>
    <name evidence="14" type="ORF">RDI58_001130</name>
</gene>
<evidence type="ECO:0000256" key="9">
    <source>
        <dbReference type="ARBA" id="ARBA00022989"/>
    </source>
</evidence>
<sequence>MLKLSHNNLNGLIPTSLHQLSIVESLDLSFNKISGEIPQKLASLTFLAVLNLSHNQLIGCMPKGKQVDTFENSSYKENDRLCGFPLSKECGGGDGVPQAATQFGLDQEEEGDSSIVYWQEVLMGYGCGLVIVLYVIYIMLAKQYTSWFSRFSEELEHKIITRMQKQRKIN</sequence>
<evidence type="ECO:0000256" key="11">
    <source>
        <dbReference type="ARBA" id="ARBA00023170"/>
    </source>
</evidence>
<feature type="transmembrane region" description="Helical" evidence="13">
    <location>
        <begin position="122"/>
        <end position="140"/>
    </location>
</feature>
<evidence type="ECO:0000256" key="4">
    <source>
        <dbReference type="ARBA" id="ARBA00022553"/>
    </source>
</evidence>
<dbReference type="PANTHER" id="PTHR27004">
    <property type="entry name" value="RECEPTOR-LIKE PROTEIN 12 ISOFORM X1"/>
    <property type="match status" value="1"/>
</dbReference>
<evidence type="ECO:0000313" key="14">
    <source>
        <dbReference type="EMBL" id="KAK6803346.1"/>
    </source>
</evidence>
<protein>
    <submittedName>
        <fullName evidence="14">Uncharacterized protein</fullName>
    </submittedName>
</protein>